<dbReference type="HAMAP" id="MF_00480_B">
    <property type="entry name" value="Ribosomal_uS7_B"/>
    <property type="match status" value="1"/>
</dbReference>
<reference evidence="9" key="1">
    <citation type="submission" date="2016-09" db="EMBL/GenBank/DDBJ databases">
        <title>The plastid genome of Polytoma uvella is the largest known among non-photosynthetic algae and plants and reveals contrasting evolutionary paths to nonphotosynthetic life styles.</title>
        <authorList>
            <person name="Figueroa-Martinez F.J."/>
            <person name="Nedelcu A."/>
            <person name="Smith D.R."/>
            <person name="Reyes-Prieto A."/>
        </authorList>
    </citation>
    <scope>NUCLEOTIDE SEQUENCE</scope>
    <source>
        <strain evidence="9">UTEX 964</strain>
    </source>
</reference>
<proteinExistence type="inferred from homology"/>
<evidence type="ECO:0000256" key="5">
    <source>
        <dbReference type="ARBA" id="ARBA00023274"/>
    </source>
</evidence>
<dbReference type="PANTHER" id="PTHR11205">
    <property type="entry name" value="RIBOSOMAL PROTEIN S7"/>
    <property type="match status" value="1"/>
</dbReference>
<dbReference type="SUPFAM" id="SSF47973">
    <property type="entry name" value="Ribosomal protein S7"/>
    <property type="match status" value="1"/>
</dbReference>
<evidence type="ECO:0000256" key="6">
    <source>
        <dbReference type="RuleBase" id="RU003619"/>
    </source>
</evidence>
<evidence type="ECO:0000256" key="4">
    <source>
        <dbReference type="ARBA" id="ARBA00022980"/>
    </source>
</evidence>
<dbReference type="GO" id="GO:0003735">
    <property type="term" value="F:structural constituent of ribosome"/>
    <property type="evidence" value="ECO:0007669"/>
    <property type="project" value="InterPro"/>
</dbReference>
<dbReference type="PIRSF" id="PIRSF002122">
    <property type="entry name" value="RPS7p_RPS7a_RPS5e_RPS7o"/>
    <property type="match status" value="1"/>
</dbReference>
<dbReference type="InterPro" id="IPR023798">
    <property type="entry name" value="Ribosomal_uS7_dom"/>
</dbReference>
<sequence>MPRRKLNKKRVILPDPVYNSVTVHMLINRVLKDGKKSLASTIVYETLNKLKVSTDKNPIKVLEKALQHVTPQVEMKAQRKVGRLPSAMVPMVLRAGNRPKAIALRWILEGCKKRTGQSMIARLHTEILDAYNKTGYAVRKKDDLHRVATSHAMYAKKPQTVINAINSK</sequence>
<dbReference type="PROSITE" id="PS00052">
    <property type="entry name" value="RIBOSOMAL_S7"/>
    <property type="match status" value="1"/>
</dbReference>
<evidence type="ECO:0000256" key="2">
    <source>
        <dbReference type="ARBA" id="ARBA00022730"/>
    </source>
</evidence>
<dbReference type="GO" id="GO:0006412">
    <property type="term" value="P:translation"/>
    <property type="evidence" value="ECO:0007669"/>
    <property type="project" value="InterPro"/>
</dbReference>
<protein>
    <recommendedName>
        <fullName evidence="7">Ribosomal protein S7</fullName>
    </recommendedName>
</protein>
<keyword evidence="2 7" id="KW-0699">rRNA-binding</keyword>
<dbReference type="Pfam" id="PF00177">
    <property type="entry name" value="Ribosomal_S7"/>
    <property type="match status" value="1"/>
</dbReference>
<evidence type="ECO:0000259" key="8">
    <source>
        <dbReference type="Pfam" id="PF00177"/>
    </source>
</evidence>
<dbReference type="GO" id="GO:0015935">
    <property type="term" value="C:small ribosomal subunit"/>
    <property type="evidence" value="ECO:0007669"/>
    <property type="project" value="InterPro"/>
</dbReference>
<dbReference type="AlphaFoldDB" id="A0A1L2M5B5"/>
<keyword evidence="5 6" id="KW-0687">Ribonucleoprotein</keyword>
<dbReference type="InterPro" id="IPR000235">
    <property type="entry name" value="Ribosomal_uS7"/>
</dbReference>
<dbReference type="EMBL" id="KX828177">
    <property type="protein sequence ID" value="APD80656.1"/>
    <property type="molecule type" value="Genomic_DNA"/>
</dbReference>
<feature type="domain" description="Small ribosomal subunit protein uS7" evidence="8">
    <location>
        <begin position="2"/>
        <end position="150"/>
    </location>
</feature>
<keyword evidence="4 6" id="KW-0689">Ribosomal protein</keyword>
<dbReference type="InterPro" id="IPR036823">
    <property type="entry name" value="Ribosomal_uS7_dom_sf"/>
</dbReference>
<dbReference type="InterPro" id="IPR005717">
    <property type="entry name" value="Ribosomal_uS7_bac/org-type"/>
</dbReference>
<keyword evidence="9" id="KW-0934">Plastid</keyword>
<dbReference type="InterPro" id="IPR020606">
    <property type="entry name" value="Ribosomal_uS7_CS"/>
</dbReference>
<accession>A0A1L2M5B5</accession>
<dbReference type="NCBIfam" id="TIGR01029">
    <property type="entry name" value="rpsG_bact"/>
    <property type="match status" value="1"/>
</dbReference>
<evidence type="ECO:0000313" key="9">
    <source>
        <dbReference type="EMBL" id="APD80656.1"/>
    </source>
</evidence>
<gene>
    <name evidence="9" type="primary">rps7</name>
</gene>
<dbReference type="GO" id="GO:0019843">
    <property type="term" value="F:rRNA binding"/>
    <property type="evidence" value="ECO:0007669"/>
    <property type="project" value="UniProtKB-KW"/>
</dbReference>
<dbReference type="Gene3D" id="1.10.455.10">
    <property type="entry name" value="Ribosomal protein S7 domain"/>
    <property type="match status" value="1"/>
</dbReference>
<name>A0A1L2M5B5_9CHLO</name>
<evidence type="ECO:0000256" key="7">
    <source>
        <dbReference type="RuleBase" id="RU003620"/>
    </source>
</evidence>
<organism evidence="9">
    <name type="scientific">Polytoma uvella</name>
    <dbReference type="NCBI Taxonomy" id="40532"/>
    <lineage>
        <taxon>Eukaryota</taxon>
        <taxon>Viridiplantae</taxon>
        <taxon>Chlorophyta</taxon>
        <taxon>core chlorophytes</taxon>
        <taxon>Chlorophyceae</taxon>
        <taxon>CS clade</taxon>
        <taxon>Chlamydomonadales</taxon>
        <taxon>Chlamydomonadaceae</taxon>
        <taxon>Polytoma</taxon>
    </lineage>
</organism>
<keyword evidence="3 7" id="KW-0694">RNA-binding</keyword>
<evidence type="ECO:0000256" key="1">
    <source>
        <dbReference type="ARBA" id="ARBA00007151"/>
    </source>
</evidence>
<comment type="similarity">
    <text evidence="1 6">Belongs to the universal ribosomal protein uS7 family.</text>
</comment>
<geneLocation type="plastid" evidence="9"/>
<evidence type="ECO:0000256" key="3">
    <source>
        <dbReference type="ARBA" id="ARBA00022884"/>
    </source>
</evidence>